<feature type="region of interest" description="Disordered" evidence="2">
    <location>
        <begin position="476"/>
        <end position="499"/>
    </location>
</feature>
<evidence type="ECO:0000256" key="3">
    <source>
        <dbReference type="SAM" id="Phobius"/>
    </source>
</evidence>
<evidence type="ECO:0000256" key="2">
    <source>
        <dbReference type="SAM" id="MobiDB-lite"/>
    </source>
</evidence>
<keyword evidence="5" id="KW-1185">Reference proteome</keyword>
<sequence length="549" mass="62335">MKPYSIDTIKNEDLENRTKASDNKEEIEITNRLITSSQDCEDINLKNLLDRAYHLIKAKENELDLATQVRHQYMEENHILQSECEELRKALESNMDSDSTEVITPSTRTRFDTSERKNTSTLKVKSSERKNLISEEELDELHQQNADLQANVSVLSQEKHHLEKVNVKQAKELEQELNELRKQLDQSNKKIEDLEDRNFELVHKQKSIHHTIKPVKTTEGAKDDIESVTTLAMEAFNLKPTLPRFDSFIDPNISAPVTPSNQDLLERIQKLESQSRQLENEKKELEVHISSLLEELNRLNRHCYELEEANSRIGFYENLFGKNNTKVVDLTDGSDINKSVSSGTGLFFNFLNSARSSVSSFAMEAPYLASPAATLRHRNPASHNRNYSASSAGQTPSGKGRTLWKEIENGIGMGEGYFSNKSSISGLGDPSNEALYNWIQSSSQSRISLSGMPEAPNNLSPTQYQFPPLVESPVNHDDSVSVAGGDPSSSTSLHKKMNMKRPRRPRGVINIIQNFIMYIWTWFKYTIILVTAVGVALYNGPEHEDRDYY</sequence>
<keyword evidence="3" id="KW-0472">Membrane</keyword>
<keyword evidence="1" id="KW-0175">Coiled coil</keyword>
<dbReference type="Proteomes" id="UP000070444">
    <property type="component" value="Unassembled WGS sequence"/>
</dbReference>
<feature type="coiled-coil region" evidence="1">
    <location>
        <begin position="56"/>
        <end position="90"/>
    </location>
</feature>
<dbReference type="EMBL" id="KQ964457">
    <property type="protein sequence ID" value="KXN72235.1"/>
    <property type="molecule type" value="Genomic_DNA"/>
</dbReference>
<gene>
    <name evidence="4" type="ORF">CONCODRAFT_77902</name>
</gene>
<feature type="coiled-coil region" evidence="1">
    <location>
        <begin position="261"/>
        <end position="309"/>
    </location>
</feature>
<keyword evidence="3" id="KW-1133">Transmembrane helix</keyword>
<feature type="coiled-coil region" evidence="1">
    <location>
        <begin position="124"/>
        <end position="204"/>
    </location>
</feature>
<reference evidence="4 5" key="1">
    <citation type="journal article" date="2015" name="Genome Biol. Evol.">
        <title>Phylogenomic analyses indicate that early fungi evolved digesting cell walls of algal ancestors of land plants.</title>
        <authorList>
            <person name="Chang Y."/>
            <person name="Wang S."/>
            <person name="Sekimoto S."/>
            <person name="Aerts A.L."/>
            <person name="Choi C."/>
            <person name="Clum A."/>
            <person name="LaButti K.M."/>
            <person name="Lindquist E.A."/>
            <person name="Yee Ngan C."/>
            <person name="Ohm R.A."/>
            <person name="Salamov A.A."/>
            <person name="Grigoriev I.V."/>
            <person name="Spatafora J.W."/>
            <person name="Berbee M.L."/>
        </authorList>
    </citation>
    <scope>NUCLEOTIDE SEQUENCE [LARGE SCALE GENOMIC DNA]</scope>
    <source>
        <strain evidence="4 5">NRRL 28638</strain>
    </source>
</reference>
<evidence type="ECO:0000313" key="5">
    <source>
        <dbReference type="Proteomes" id="UP000070444"/>
    </source>
</evidence>
<evidence type="ECO:0000313" key="4">
    <source>
        <dbReference type="EMBL" id="KXN72235.1"/>
    </source>
</evidence>
<dbReference type="OrthoDB" id="9451547at2759"/>
<keyword evidence="3" id="KW-0812">Transmembrane</keyword>
<evidence type="ECO:0000256" key="1">
    <source>
        <dbReference type="SAM" id="Coils"/>
    </source>
</evidence>
<feature type="compositionally biased region" description="Polar residues" evidence="2">
    <location>
        <begin position="381"/>
        <end position="397"/>
    </location>
</feature>
<protein>
    <submittedName>
        <fullName evidence="4">Uncharacterized protein</fullName>
    </submittedName>
</protein>
<accession>A0A137PB56</accession>
<feature type="region of interest" description="Disordered" evidence="2">
    <location>
        <begin position="378"/>
        <end position="401"/>
    </location>
</feature>
<proteinExistence type="predicted"/>
<name>A0A137PB56_CONC2</name>
<dbReference type="OMA" id="HAYQEDS"/>
<organism evidence="4 5">
    <name type="scientific">Conidiobolus coronatus (strain ATCC 28846 / CBS 209.66 / NRRL 28638)</name>
    <name type="common">Delacroixia coronata</name>
    <dbReference type="NCBI Taxonomy" id="796925"/>
    <lineage>
        <taxon>Eukaryota</taxon>
        <taxon>Fungi</taxon>
        <taxon>Fungi incertae sedis</taxon>
        <taxon>Zoopagomycota</taxon>
        <taxon>Entomophthoromycotina</taxon>
        <taxon>Entomophthoromycetes</taxon>
        <taxon>Entomophthorales</taxon>
        <taxon>Ancylistaceae</taxon>
        <taxon>Conidiobolus</taxon>
    </lineage>
</organism>
<dbReference type="STRING" id="796925.A0A137PB56"/>
<feature type="transmembrane region" description="Helical" evidence="3">
    <location>
        <begin position="515"/>
        <end position="538"/>
    </location>
</feature>
<dbReference type="AlphaFoldDB" id="A0A137PB56"/>